<sequence length="276" mass="31225">MKLKTVKRSFALIILVIGAIVSLVPFVWLIRSSLMTSTEIFEFPPKLLPEKFQWSNYKDIFSIINFGLYLKNTLFIMVPVIIGTIVTCCMCGYGFARLRFPGRNIWFGMILATMMLPGAVTLIPTFLMWSKLDGINTFWPLIVPAFFGGGGFFIFLMRQFFMNIPRELDESALMDGANHFQIFTKILLPLVKPPILVVGFFTFMGVWNDFFGPLIFLNDESKYTLALGLLQLKGSYSSDWNLMMAASAVMVIPAIIIFFIGQRHFIEGISLTGIKG</sequence>
<dbReference type="Proteomes" id="UP000051888">
    <property type="component" value="Unassembled WGS sequence"/>
</dbReference>
<dbReference type="GO" id="GO:0005524">
    <property type="term" value="F:ATP binding"/>
    <property type="evidence" value="ECO:0007669"/>
    <property type="project" value="UniProtKB-KW"/>
</dbReference>
<evidence type="ECO:0000256" key="4">
    <source>
        <dbReference type="ARBA" id="ARBA00022692"/>
    </source>
</evidence>
<feature type="transmembrane region" description="Helical" evidence="7">
    <location>
        <begin position="12"/>
        <end position="30"/>
    </location>
</feature>
<keyword evidence="10" id="KW-1185">Reference proteome</keyword>
<dbReference type="GO" id="GO:0005886">
    <property type="term" value="C:plasma membrane"/>
    <property type="evidence" value="ECO:0007669"/>
    <property type="project" value="UniProtKB-SubCell"/>
</dbReference>
<dbReference type="PANTHER" id="PTHR43744">
    <property type="entry name" value="ABC TRANSPORTER PERMEASE PROTEIN MG189-RELATED-RELATED"/>
    <property type="match status" value="1"/>
</dbReference>
<evidence type="ECO:0000259" key="8">
    <source>
        <dbReference type="PROSITE" id="PS50928"/>
    </source>
</evidence>
<evidence type="ECO:0000256" key="7">
    <source>
        <dbReference type="RuleBase" id="RU363032"/>
    </source>
</evidence>
<comment type="subcellular location">
    <subcellularLocation>
        <location evidence="1 7">Cell membrane</location>
        <topology evidence="1 7">Multi-pass membrane protein</topology>
    </subcellularLocation>
</comment>
<dbReference type="RefSeq" id="WP_055738573.1">
    <property type="nucleotide sequence ID" value="NZ_JAAIWL010000018.1"/>
</dbReference>
<evidence type="ECO:0000256" key="6">
    <source>
        <dbReference type="ARBA" id="ARBA00023136"/>
    </source>
</evidence>
<keyword evidence="9" id="KW-0547">Nucleotide-binding</keyword>
<feature type="transmembrane region" description="Helical" evidence="7">
    <location>
        <begin position="240"/>
        <end position="260"/>
    </location>
</feature>
<reference evidence="9 10" key="1">
    <citation type="submission" date="2015-09" db="EMBL/GenBank/DDBJ databases">
        <title>Genome sequencing project for genomic taxonomy and phylogenomics of Bacillus-like bacteria.</title>
        <authorList>
            <person name="Liu B."/>
            <person name="Wang J."/>
            <person name="Zhu Y."/>
            <person name="Liu G."/>
            <person name="Chen Q."/>
            <person name="Chen Z."/>
            <person name="Lan J."/>
            <person name="Che J."/>
            <person name="Ge C."/>
            <person name="Shi H."/>
            <person name="Pan Z."/>
            <person name="Liu X."/>
        </authorList>
    </citation>
    <scope>NUCLEOTIDE SEQUENCE [LARGE SCALE GENOMIC DNA]</scope>
    <source>
        <strain evidence="9 10">LMG 18435</strain>
    </source>
</reference>
<evidence type="ECO:0000256" key="2">
    <source>
        <dbReference type="ARBA" id="ARBA00022448"/>
    </source>
</evidence>
<keyword evidence="9" id="KW-0067">ATP-binding</keyword>
<dbReference type="CDD" id="cd06261">
    <property type="entry name" value="TM_PBP2"/>
    <property type="match status" value="1"/>
</dbReference>
<dbReference type="GO" id="GO:0055085">
    <property type="term" value="P:transmembrane transport"/>
    <property type="evidence" value="ECO:0007669"/>
    <property type="project" value="InterPro"/>
</dbReference>
<keyword evidence="4 7" id="KW-0812">Transmembrane</keyword>
<dbReference type="PATRIC" id="fig|157838.3.peg.1020"/>
<dbReference type="EMBL" id="LJJC01000004">
    <property type="protein sequence ID" value="KQL52864.1"/>
    <property type="molecule type" value="Genomic_DNA"/>
</dbReference>
<dbReference type="SUPFAM" id="SSF161098">
    <property type="entry name" value="MetI-like"/>
    <property type="match status" value="1"/>
</dbReference>
<evidence type="ECO:0000313" key="9">
    <source>
        <dbReference type="EMBL" id="KQL52864.1"/>
    </source>
</evidence>
<comment type="caution">
    <text evidence="9">The sequence shown here is derived from an EMBL/GenBank/DDBJ whole genome shotgun (WGS) entry which is preliminary data.</text>
</comment>
<dbReference type="InterPro" id="IPR035906">
    <property type="entry name" value="MetI-like_sf"/>
</dbReference>
<evidence type="ECO:0000256" key="1">
    <source>
        <dbReference type="ARBA" id="ARBA00004651"/>
    </source>
</evidence>
<evidence type="ECO:0000256" key="5">
    <source>
        <dbReference type="ARBA" id="ARBA00022989"/>
    </source>
</evidence>
<comment type="similarity">
    <text evidence="7">Belongs to the binding-protein-dependent transport system permease family.</text>
</comment>
<dbReference type="InterPro" id="IPR000515">
    <property type="entry name" value="MetI-like"/>
</dbReference>
<dbReference type="PROSITE" id="PS50928">
    <property type="entry name" value="ABC_TM1"/>
    <property type="match status" value="1"/>
</dbReference>
<dbReference type="OrthoDB" id="9771544at2"/>
<evidence type="ECO:0000313" key="10">
    <source>
        <dbReference type="Proteomes" id="UP000051888"/>
    </source>
</evidence>
<keyword evidence="5 7" id="KW-1133">Transmembrane helix</keyword>
<feature type="transmembrane region" description="Helical" evidence="7">
    <location>
        <begin position="105"/>
        <end position="129"/>
    </location>
</feature>
<evidence type="ECO:0000256" key="3">
    <source>
        <dbReference type="ARBA" id="ARBA00022475"/>
    </source>
</evidence>
<gene>
    <name evidence="9" type="ORF">AN964_04590</name>
</gene>
<feature type="domain" description="ABC transmembrane type-1" evidence="8">
    <location>
        <begin position="70"/>
        <end position="261"/>
    </location>
</feature>
<accession>A0A0Q3TFJ3</accession>
<organism evidence="9 10">
    <name type="scientific">Heyndrickxia shackletonii</name>
    <dbReference type="NCBI Taxonomy" id="157838"/>
    <lineage>
        <taxon>Bacteria</taxon>
        <taxon>Bacillati</taxon>
        <taxon>Bacillota</taxon>
        <taxon>Bacilli</taxon>
        <taxon>Bacillales</taxon>
        <taxon>Bacillaceae</taxon>
        <taxon>Heyndrickxia</taxon>
    </lineage>
</organism>
<dbReference type="PANTHER" id="PTHR43744:SF12">
    <property type="entry name" value="ABC TRANSPORTER PERMEASE PROTEIN MG189-RELATED"/>
    <property type="match status" value="1"/>
</dbReference>
<proteinExistence type="inferred from homology"/>
<dbReference type="STRING" id="157838.AN964_04590"/>
<dbReference type="Gene3D" id="1.10.3720.10">
    <property type="entry name" value="MetI-like"/>
    <property type="match status" value="1"/>
</dbReference>
<feature type="transmembrane region" description="Helical" evidence="7">
    <location>
        <begin position="141"/>
        <end position="161"/>
    </location>
</feature>
<keyword evidence="3" id="KW-1003">Cell membrane</keyword>
<feature type="transmembrane region" description="Helical" evidence="7">
    <location>
        <begin position="182"/>
        <end position="207"/>
    </location>
</feature>
<feature type="transmembrane region" description="Helical" evidence="7">
    <location>
        <begin position="74"/>
        <end position="93"/>
    </location>
</feature>
<keyword evidence="2 7" id="KW-0813">Transport</keyword>
<dbReference type="Pfam" id="PF00528">
    <property type="entry name" value="BPD_transp_1"/>
    <property type="match status" value="1"/>
</dbReference>
<protein>
    <submittedName>
        <fullName evidence="9">Sugar ABC transporter ATP-binding protein</fullName>
    </submittedName>
</protein>
<name>A0A0Q3TFJ3_9BACI</name>
<dbReference type="AlphaFoldDB" id="A0A0Q3TFJ3"/>
<keyword evidence="6 7" id="KW-0472">Membrane</keyword>